<reference evidence="1" key="1">
    <citation type="submission" date="2016-11" db="EMBL/GenBank/DDBJ databases">
        <authorList>
            <person name="Varghese N."/>
            <person name="Submissions S."/>
        </authorList>
    </citation>
    <scope>NUCLEOTIDE SEQUENCE [LARGE SCALE GENOMIC DNA]</scope>
    <source>
        <strain evidence="1">DSM 16785</strain>
    </source>
</reference>
<accession>A0A1M4TTK1</accession>
<comment type="caution">
    <text evidence="1">The sequence shown here is derived from an EMBL/GenBank/DDBJ whole genome shotgun (WGS) entry which is preliminary data.</text>
</comment>
<dbReference type="EMBL" id="FQUI01000005">
    <property type="protein sequence ID" value="SHE47736.1"/>
    <property type="molecule type" value="Genomic_DNA"/>
</dbReference>
<evidence type="ECO:0000313" key="2">
    <source>
        <dbReference type="Proteomes" id="UP000184334"/>
    </source>
</evidence>
<dbReference type="AlphaFoldDB" id="A0A1M4TTK1"/>
<sequence length="153" mass="17909">MTKYTDEDKMKAIVELENNINHQTGNPNWTKVSKKLNISRKTLQKWWKEKNKEDTEHIRTLKKEEFIKKAWDNIFYGLGLLKEKAEKANYKDLIVGMATLIDKIQLLQGQPTEITKNENNNTELIEIDPEMLSPEAVSKIAEKILHKQKQDSE</sequence>
<gene>
    <name evidence="1" type="ORF">SAMN02745164_00504</name>
</gene>
<dbReference type="SUPFAM" id="SSF46689">
    <property type="entry name" value="Homeodomain-like"/>
    <property type="match status" value="1"/>
</dbReference>
<dbReference type="InterPro" id="IPR009057">
    <property type="entry name" value="Homeodomain-like_sf"/>
</dbReference>
<protein>
    <submittedName>
        <fullName evidence="1">Uncharacterized protein</fullName>
    </submittedName>
</protein>
<name>A0A1M4TTK1_MARH1</name>
<organism evidence="1 2">
    <name type="scientific">Marinitoga hydrogenitolerans (strain DSM 16785 / JCM 12826 / AT1271)</name>
    <dbReference type="NCBI Taxonomy" id="1122195"/>
    <lineage>
        <taxon>Bacteria</taxon>
        <taxon>Thermotogati</taxon>
        <taxon>Thermotogota</taxon>
        <taxon>Thermotogae</taxon>
        <taxon>Petrotogales</taxon>
        <taxon>Petrotogaceae</taxon>
        <taxon>Marinitoga</taxon>
    </lineage>
</organism>
<proteinExistence type="predicted"/>
<dbReference type="STRING" id="1122195.SAMN02745164_00504"/>
<keyword evidence="2" id="KW-1185">Reference proteome</keyword>
<evidence type="ECO:0000313" key="1">
    <source>
        <dbReference type="EMBL" id="SHE47736.1"/>
    </source>
</evidence>
<dbReference type="Gene3D" id="1.10.10.60">
    <property type="entry name" value="Homeodomain-like"/>
    <property type="match status" value="1"/>
</dbReference>
<dbReference type="RefSeq" id="WP_072863123.1">
    <property type="nucleotide sequence ID" value="NZ_FQUI01000005.1"/>
</dbReference>
<dbReference type="Proteomes" id="UP000184334">
    <property type="component" value="Unassembled WGS sequence"/>
</dbReference>